<evidence type="ECO:0000313" key="3">
    <source>
        <dbReference type="Proteomes" id="UP000008363"/>
    </source>
</evidence>
<protein>
    <recommendedName>
        <fullName evidence="4">Antitoxin</fullName>
    </recommendedName>
</protein>
<dbReference type="InterPro" id="IPR028037">
    <property type="entry name" value="Antitoxin_Rv0909/MT0933"/>
</dbReference>
<dbReference type="EMBL" id="BAHC01000209">
    <property type="protein sequence ID" value="GAB93183.1"/>
    <property type="molecule type" value="Genomic_DNA"/>
</dbReference>
<dbReference type="eggNOG" id="ENOG5033D21">
    <property type="taxonomic scope" value="Bacteria"/>
</dbReference>
<comment type="caution">
    <text evidence="2">The sequence shown here is derived from an EMBL/GenBank/DDBJ whole genome shotgun (WGS) entry which is preliminary data.</text>
</comment>
<organism evidence="2 3">
    <name type="scientific">Gordonia rhizosphera NBRC 16068</name>
    <dbReference type="NCBI Taxonomy" id="1108045"/>
    <lineage>
        <taxon>Bacteria</taxon>
        <taxon>Bacillati</taxon>
        <taxon>Actinomycetota</taxon>
        <taxon>Actinomycetes</taxon>
        <taxon>Mycobacteriales</taxon>
        <taxon>Gordoniaceae</taxon>
        <taxon>Gordonia</taxon>
    </lineage>
</organism>
<evidence type="ECO:0000256" key="1">
    <source>
        <dbReference type="SAM" id="MobiDB-lite"/>
    </source>
</evidence>
<evidence type="ECO:0008006" key="4">
    <source>
        <dbReference type="Google" id="ProtNLM"/>
    </source>
</evidence>
<feature type="compositionally biased region" description="Basic and acidic residues" evidence="1">
    <location>
        <begin position="61"/>
        <end position="70"/>
    </location>
</feature>
<dbReference type="RefSeq" id="WP_006338153.1">
    <property type="nucleotide sequence ID" value="NZ_BAHC01000209.1"/>
</dbReference>
<evidence type="ECO:0000313" key="2">
    <source>
        <dbReference type="EMBL" id="GAB93183.1"/>
    </source>
</evidence>
<dbReference type="STRING" id="1108045.GORHZ_209_00180"/>
<proteinExistence type="predicted"/>
<dbReference type="AlphaFoldDB" id="K6VAE9"/>
<feature type="region of interest" description="Disordered" evidence="1">
    <location>
        <begin position="38"/>
        <end position="70"/>
    </location>
</feature>
<accession>K6VAE9</accession>
<dbReference type="OrthoDB" id="4843846at2"/>
<dbReference type="Pfam" id="PF14013">
    <property type="entry name" value="MT0933_antitox"/>
    <property type="match status" value="1"/>
</dbReference>
<keyword evidence="3" id="KW-1185">Reference proteome</keyword>
<name>K6VAE9_9ACTN</name>
<gene>
    <name evidence="2" type="ORF">GORHZ_209_00180</name>
</gene>
<sequence>MNLSSLVNKAKATLKANPSLIDKGHDAVDGATGGKYTGHVGTARDAVKKAVGAEEQTPGSDEPKQDPPQH</sequence>
<dbReference type="Proteomes" id="UP000008363">
    <property type="component" value="Unassembled WGS sequence"/>
</dbReference>
<reference evidence="2 3" key="1">
    <citation type="submission" date="2012-08" db="EMBL/GenBank/DDBJ databases">
        <title>Whole genome shotgun sequence of Gordonia rhizosphera NBRC 16068.</title>
        <authorList>
            <person name="Takarada H."/>
            <person name="Isaki S."/>
            <person name="Hosoyama A."/>
            <person name="Tsuchikane K."/>
            <person name="Katsumata H."/>
            <person name="Baba S."/>
            <person name="Ohji S."/>
            <person name="Yamazaki S."/>
            <person name="Fujita N."/>
        </authorList>
    </citation>
    <scope>NUCLEOTIDE SEQUENCE [LARGE SCALE GENOMIC DNA]</scope>
    <source>
        <strain evidence="2 3">NBRC 16068</strain>
    </source>
</reference>